<feature type="transmembrane region" description="Helical" evidence="7">
    <location>
        <begin position="17"/>
        <end position="36"/>
    </location>
</feature>
<reference evidence="10" key="3">
    <citation type="submission" date="2019-12" db="UniProtKB">
        <authorList>
            <consortium name="WormBaseParasite"/>
        </authorList>
    </citation>
    <scope>IDENTIFICATION</scope>
</reference>
<protein>
    <submittedName>
        <fullName evidence="10 11">MFS domain-containing protein</fullName>
    </submittedName>
</protein>
<feature type="transmembrane region" description="Helical" evidence="7">
    <location>
        <begin position="516"/>
        <end position="534"/>
    </location>
</feature>
<dbReference type="WBParaSite" id="TMUE_3000012801.4">
    <property type="protein sequence ID" value="TMUE_3000012801.4"/>
    <property type="gene ID" value="WBGene00294530"/>
</dbReference>
<dbReference type="PROSITE" id="PS00217">
    <property type="entry name" value="SUGAR_TRANSPORT_2"/>
    <property type="match status" value="1"/>
</dbReference>
<feature type="domain" description="Major facilitator superfamily (MFS) profile" evidence="8">
    <location>
        <begin position="22"/>
        <end position="538"/>
    </location>
</feature>
<feature type="transmembrane region" description="Helical" evidence="7">
    <location>
        <begin position="263"/>
        <end position="288"/>
    </location>
</feature>
<evidence type="ECO:0000313" key="10">
    <source>
        <dbReference type="WBParaSite" id="TMUE_3000012801.1"/>
    </source>
</evidence>
<dbReference type="InterPro" id="IPR005829">
    <property type="entry name" value="Sugar_transporter_CS"/>
</dbReference>
<feature type="transmembrane region" description="Helical" evidence="7">
    <location>
        <begin position="118"/>
        <end position="135"/>
    </location>
</feature>
<dbReference type="InterPro" id="IPR036259">
    <property type="entry name" value="MFS_trans_sf"/>
</dbReference>
<feature type="transmembrane region" description="Helical" evidence="7">
    <location>
        <begin position="446"/>
        <end position="471"/>
    </location>
</feature>
<evidence type="ECO:0000313" key="9">
    <source>
        <dbReference type="Proteomes" id="UP000046395"/>
    </source>
</evidence>
<evidence type="ECO:0000256" key="7">
    <source>
        <dbReference type="SAM" id="Phobius"/>
    </source>
</evidence>
<dbReference type="GO" id="GO:0005366">
    <property type="term" value="F:myo-inositol:proton symporter activity"/>
    <property type="evidence" value="ECO:0007669"/>
    <property type="project" value="TreeGrafter"/>
</dbReference>
<feature type="transmembrane region" description="Helical" evidence="7">
    <location>
        <begin position="483"/>
        <end position="504"/>
    </location>
</feature>
<dbReference type="Proteomes" id="UP000046395">
    <property type="component" value="Unassembled WGS sequence"/>
</dbReference>
<keyword evidence="5 7" id="KW-1133">Transmembrane helix</keyword>
<dbReference type="GO" id="GO:0016324">
    <property type="term" value="C:apical plasma membrane"/>
    <property type="evidence" value="ECO:0007669"/>
    <property type="project" value="TreeGrafter"/>
</dbReference>
<keyword evidence="3" id="KW-0813">Transport</keyword>
<evidence type="ECO:0000256" key="4">
    <source>
        <dbReference type="ARBA" id="ARBA00022692"/>
    </source>
</evidence>
<keyword evidence="9" id="KW-1185">Reference proteome</keyword>
<feature type="transmembrane region" description="Helical" evidence="7">
    <location>
        <begin position="147"/>
        <end position="172"/>
    </location>
</feature>
<feature type="transmembrane region" description="Helical" evidence="7">
    <location>
        <begin position="56"/>
        <end position="75"/>
    </location>
</feature>
<dbReference type="PANTHER" id="PTHR48020">
    <property type="entry name" value="PROTON MYO-INOSITOL COTRANSPORTER"/>
    <property type="match status" value="1"/>
</dbReference>
<feature type="transmembrane region" description="Helical" evidence="7">
    <location>
        <begin position="333"/>
        <end position="356"/>
    </location>
</feature>
<comment type="similarity">
    <text evidence="2">Belongs to the major facilitator superfamily. Sugar transporter (TC 2.A.1.1) family.</text>
</comment>
<accession>A0A5S6QZI9</accession>
<dbReference type="Pfam" id="PF00083">
    <property type="entry name" value="Sugar_tr"/>
    <property type="match status" value="2"/>
</dbReference>
<keyword evidence="6 7" id="KW-0472">Membrane</keyword>
<dbReference type="Gene3D" id="1.20.1250.20">
    <property type="entry name" value="MFS general substrate transporter like domains"/>
    <property type="match status" value="2"/>
</dbReference>
<comment type="subcellular location">
    <subcellularLocation>
        <location evidence="1">Membrane</location>
        <topology evidence="1">Multi-pass membrane protein</topology>
    </subcellularLocation>
</comment>
<dbReference type="WBParaSite" id="TMUE_3000012801.2">
    <property type="protein sequence ID" value="TMUE_3000012801.2"/>
    <property type="gene ID" value="WBGene00294530"/>
</dbReference>
<dbReference type="WBParaSite" id="TMUE_3000012801.3">
    <property type="protein sequence ID" value="TMUE_3000012801.3"/>
    <property type="gene ID" value="WBGene00294530"/>
</dbReference>
<feature type="transmembrane region" description="Helical" evidence="7">
    <location>
        <begin position="303"/>
        <end position="326"/>
    </location>
</feature>
<organism evidence="9 10">
    <name type="scientific">Trichuris muris</name>
    <name type="common">Mouse whipworm</name>
    <dbReference type="NCBI Taxonomy" id="70415"/>
    <lineage>
        <taxon>Eukaryota</taxon>
        <taxon>Metazoa</taxon>
        <taxon>Ecdysozoa</taxon>
        <taxon>Nematoda</taxon>
        <taxon>Enoplea</taxon>
        <taxon>Dorylaimia</taxon>
        <taxon>Trichinellida</taxon>
        <taxon>Trichuridae</taxon>
        <taxon>Trichuris</taxon>
    </lineage>
</organism>
<feature type="transmembrane region" description="Helical" evidence="7">
    <location>
        <begin position="87"/>
        <end position="106"/>
    </location>
</feature>
<name>A0A5S6QZI9_TRIMR</name>
<dbReference type="PANTHER" id="PTHR48020:SF12">
    <property type="entry name" value="PROTON MYO-INOSITOL COTRANSPORTER"/>
    <property type="match status" value="1"/>
</dbReference>
<sequence>MEGMVEAGEYPKRKISAFMYAATVFSSLGSFLFGFHTGGISSAIPLIKYRIGIDHVWQESIVSITIGAAAVSSLVGGTISDCFGRKFTMRCSSMFFLLGSIVFIAANEKITLLVSRTLLGFATGFACASVPLYIAECSPTHSRGVLLSLNSVFITGGNFISNFLCAAFSSYVDNGWRIAFAFSCLPPAAQLFAFCYLPESPLWYIEHGRFYDAHEALRKLRPNSIEATREFELLKAKNEQDELEFLSKAGKPTMWSMLRNSKLLGLCLVGWCLFAFQQICGINVVLYYSATIIQMAGVNTVNISLWLAAASSGIYLLCTVLSMPLVERFKRRVLILSSSLMVFISLLVIATGFHFVSATSLPVTTYETWDKSETCSLLTTCDACVSSSRCGFCYTEQGHSSSFVNGSCAPRMRETNEYAAIGRCSSLLKNRGNFIWAPEWCPSSYAWIPVVGLLFYVLSFAPGLGIMPWIINAELYPQCLRSAGISMATTANFVFNLIVTLPFLTVVDYFGKAGTFYFLAIASLAAFLCFFLFLPETSGKHILSQFVPSWPAYENDKKHFGRRSSFSDSANFRYMRIRGHNQQFYNEDEMSE</sequence>
<dbReference type="PROSITE" id="PS50850">
    <property type="entry name" value="MFS"/>
    <property type="match status" value="1"/>
</dbReference>
<dbReference type="InterPro" id="IPR050814">
    <property type="entry name" value="Myo-inositol_Transporter"/>
</dbReference>
<dbReference type="PROSITE" id="PS00216">
    <property type="entry name" value="SUGAR_TRANSPORT_1"/>
    <property type="match status" value="1"/>
</dbReference>
<dbReference type="STRING" id="70415.A0A5S6QZI9"/>
<reference evidence="9" key="2">
    <citation type="submission" date="2014-03" db="EMBL/GenBank/DDBJ databases">
        <title>The whipworm genome and dual-species transcriptomics of an intimate host-pathogen interaction.</title>
        <authorList>
            <person name="Foth B.J."/>
            <person name="Tsai I.J."/>
            <person name="Reid A.J."/>
            <person name="Bancroft A.J."/>
            <person name="Nichol S."/>
            <person name="Tracey A."/>
            <person name="Holroyd N."/>
            <person name="Cotton J.A."/>
            <person name="Stanley E.J."/>
            <person name="Zarowiecki M."/>
            <person name="Liu J.Z."/>
            <person name="Huckvale T."/>
            <person name="Cooper P.J."/>
            <person name="Grencis R.K."/>
            <person name="Berriman M."/>
        </authorList>
    </citation>
    <scope>NUCLEOTIDE SEQUENCE [LARGE SCALE GENOMIC DNA]</scope>
    <source>
        <strain evidence="9">Edinburgh</strain>
    </source>
</reference>
<evidence type="ECO:0000256" key="1">
    <source>
        <dbReference type="ARBA" id="ARBA00004141"/>
    </source>
</evidence>
<dbReference type="InterPro" id="IPR020846">
    <property type="entry name" value="MFS_dom"/>
</dbReference>
<dbReference type="AlphaFoldDB" id="A0A5S6QZI9"/>
<evidence type="ECO:0000256" key="2">
    <source>
        <dbReference type="ARBA" id="ARBA00010992"/>
    </source>
</evidence>
<evidence type="ECO:0000256" key="3">
    <source>
        <dbReference type="ARBA" id="ARBA00022448"/>
    </source>
</evidence>
<evidence type="ECO:0000313" key="11">
    <source>
        <dbReference type="WBParaSite" id="TMUE_3000012801.2"/>
    </source>
</evidence>
<reference evidence="9" key="1">
    <citation type="submission" date="2013-11" db="EMBL/GenBank/DDBJ databases">
        <authorList>
            <person name="Aslett M."/>
        </authorList>
    </citation>
    <scope>NUCLEOTIDE SEQUENCE [LARGE SCALE GENOMIC DNA]</scope>
    <source>
        <strain evidence="9">Edinburgh</strain>
    </source>
</reference>
<evidence type="ECO:0000259" key="8">
    <source>
        <dbReference type="PROSITE" id="PS50850"/>
    </source>
</evidence>
<dbReference type="PRINTS" id="PR00171">
    <property type="entry name" value="SUGRTRNSPORT"/>
</dbReference>
<evidence type="ECO:0000256" key="6">
    <source>
        <dbReference type="ARBA" id="ARBA00023136"/>
    </source>
</evidence>
<dbReference type="WBParaSite" id="TMUE_3000012801.1">
    <property type="protein sequence ID" value="TMUE_3000012801.1"/>
    <property type="gene ID" value="WBGene00294530"/>
</dbReference>
<keyword evidence="4 7" id="KW-0812">Transmembrane</keyword>
<dbReference type="InterPro" id="IPR005828">
    <property type="entry name" value="MFS_sugar_transport-like"/>
</dbReference>
<evidence type="ECO:0000256" key="5">
    <source>
        <dbReference type="ARBA" id="ARBA00022989"/>
    </source>
</evidence>
<dbReference type="SUPFAM" id="SSF103473">
    <property type="entry name" value="MFS general substrate transporter"/>
    <property type="match status" value="1"/>
</dbReference>
<dbReference type="InterPro" id="IPR003663">
    <property type="entry name" value="Sugar/inositol_transpt"/>
</dbReference>
<proteinExistence type="inferred from homology"/>